<name>A0AAV4M8I0_CAEEX</name>
<keyword evidence="1" id="KW-0812">Transmembrane</keyword>
<organism evidence="2 3">
    <name type="scientific">Caerostris extrusa</name>
    <name type="common">Bark spider</name>
    <name type="synonym">Caerostris bankana</name>
    <dbReference type="NCBI Taxonomy" id="172846"/>
    <lineage>
        <taxon>Eukaryota</taxon>
        <taxon>Metazoa</taxon>
        <taxon>Ecdysozoa</taxon>
        <taxon>Arthropoda</taxon>
        <taxon>Chelicerata</taxon>
        <taxon>Arachnida</taxon>
        <taxon>Araneae</taxon>
        <taxon>Araneomorphae</taxon>
        <taxon>Entelegynae</taxon>
        <taxon>Araneoidea</taxon>
        <taxon>Araneidae</taxon>
        <taxon>Caerostris</taxon>
    </lineage>
</organism>
<proteinExistence type="predicted"/>
<feature type="transmembrane region" description="Helical" evidence="1">
    <location>
        <begin position="92"/>
        <end position="113"/>
    </location>
</feature>
<dbReference type="Proteomes" id="UP001054945">
    <property type="component" value="Unassembled WGS sequence"/>
</dbReference>
<dbReference type="AlphaFoldDB" id="A0AAV4M8I0"/>
<keyword evidence="3" id="KW-1185">Reference proteome</keyword>
<reference evidence="2 3" key="1">
    <citation type="submission" date="2021-06" db="EMBL/GenBank/DDBJ databases">
        <title>Caerostris extrusa draft genome.</title>
        <authorList>
            <person name="Kono N."/>
            <person name="Arakawa K."/>
        </authorList>
    </citation>
    <scope>NUCLEOTIDE SEQUENCE [LARGE SCALE GENOMIC DNA]</scope>
</reference>
<keyword evidence="1" id="KW-0472">Membrane</keyword>
<sequence>MCVNESVMLGGVQLKVEIELFTFDEIEANLKGKRIKGKMGFYGGIKKSIVISDLWKTYNCLNYQMYKELKQVNNLTFKEVETGTFVKGSHGVLLRVVSIVLLFFLMHFDFYFAELYFGIVNMKRSAV</sequence>
<gene>
    <name evidence="2" type="ORF">CEXT_142211</name>
</gene>
<keyword evidence="1" id="KW-1133">Transmembrane helix</keyword>
<protein>
    <submittedName>
        <fullName evidence="2">Uncharacterized protein</fullName>
    </submittedName>
</protein>
<evidence type="ECO:0000313" key="2">
    <source>
        <dbReference type="EMBL" id="GIX67676.1"/>
    </source>
</evidence>
<dbReference type="EMBL" id="BPLR01019420">
    <property type="protein sequence ID" value="GIX67676.1"/>
    <property type="molecule type" value="Genomic_DNA"/>
</dbReference>
<comment type="caution">
    <text evidence="2">The sequence shown here is derived from an EMBL/GenBank/DDBJ whole genome shotgun (WGS) entry which is preliminary data.</text>
</comment>
<accession>A0AAV4M8I0</accession>
<evidence type="ECO:0000313" key="3">
    <source>
        <dbReference type="Proteomes" id="UP001054945"/>
    </source>
</evidence>
<evidence type="ECO:0000256" key="1">
    <source>
        <dbReference type="SAM" id="Phobius"/>
    </source>
</evidence>